<evidence type="ECO:0000256" key="3">
    <source>
        <dbReference type="SAM" id="MobiDB-lite"/>
    </source>
</evidence>
<comment type="subcellular location">
    <subcellularLocation>
        <location evidence="1">Nucleus</location>
    </subcellularLocation>
</comment>
<proteinExistence type="predicted"/>
<feature type="non-terminal residue" evidence="4">
    <location>
        <position position="158"/>
    </location>
</feature>
<feature type="compositionally biased region" description="Low complexity" evidence="3">
    <location>
        <begin position="1"/>
        <end position="15"/>
    </location>
</feature>
<protein>
    <submittedName>
        <fullName evidence="4">AAEL011236-PA</fullName>
    </submittedName>
</protein>
<dbReference type="eggNOG" id="ENOG502QPUI">
    <property type="taxonomic scope" value="Eukaryota"/>
</dbReference>
<reference evidence="4" key="2">
    <citation type="journal article" date="2007" name="Science">
        <title>Genome sequence of Aedes aegypti, a major arbovirus vector.</title>
        <authorList>
            <person name="Nene V."/>
            <person name="Wortman J.R."/>
            <person name="Lawson D."/>
            <person name="Haas B."/>
            <person name="Kodira C."/>
            <person name="Tu Z.J."/>
            <person name="Loftus B."/>
            <person name="Xi Z."/>
            <person name="Megy K."/>
            <person name="Grabherr M."/>
            <person name="Ren Q."/>
            <person name="Zdobnov E.M."/>
            <person name="Lobo N.F."/>
            <person name="Campbell K.S."/>
            <person name="Brown S.E."/>
            <person name="Bonaldo M.F."/>
            <person name="Zhu J."/>
            <person name="Sinkins S.P."/>
            <person name="Hogenkamp D.G."/>
            <person name="Amedeo P."/>
            <person name="Arensburger P."/>
            <person name="Atkinson P.W."/>
            <person name="Bidwell S."/>
            <person name="Biedler J."/>
            <person name="Birney E."/>
            <person name="Bruggner R.V."/>
            <person name="Costas J."/>
            <person name="Coy M.R."/>
            <person name="Crabtree J."/>
            <person name="Crawford M."/>
            <person name="Debruyn B."/>
            <person name="Decaprio D."/>
            <person name="Eiglmeier K."/>
            <person name="Eisenstadt E."/>
            <person name="El-Dorry H."/>
            <person name="Gelbart W.M."/>
            <person name="Gomes S.L."/>
            <person name="Hammond M."/>
            <person name="Hannick L.I."/>
            <person name="Hogan J.R."/>
            <person name="Holmes M.H."/>
            <person name="Jaffe D."/>
            <person name="Johnston J.S."/>
            <person name="Kennedy R.C."/>
            <person name="Koo H."/>
            <person name="Kravitz S."/>
            <person name="Kriventseva E.V."/>
            <person name="Kulp D."/>
            <person name="Labutti K."/>
            <person name="Lee E."/>
            <person name="Li S."/>
            <person name="Lovin D.D."/>
            <person name="Mao C."/>
            <person name="Mauceli E."/>
            <person name="Menck C.F."/>
            <person name="Miller J.R."/>
            <person name="Montgomery P."/>
            <person name="Mori A."/>
            <person name="Nascimento A.L."/>
            <person name="Naveira H.F."/>
            <person name="Nusbaum C."/>
            <person name="O'leary S."/>
            <person name="Orvis J."/>
            <person name="Pertea M."/>
            <person name="Quesneville H."/>
            <person name="Reidenbach K.R."/>
            <person name="Rogers Y.H."/>
            <person name="Roth C.W."/>
            <person name="Schneider J.R."/>
            <person name="Schatz M."/>
            <person name="Shumway M."/>
            <person name="Stanke M."/>
            <person name="Stinson E.O."/>
            <person name="Tubio J.M."/>
            <person name="Vanzee J.P."/>
            <person name="Verjovski-Almeida S."/>
            <person name="Werner D."/>
            <person name="White O."/>
            <person name="Wyder S."/>
            <person name="Zeng Q."/>
            <person name="Zhao Q."/>
            <person name="Zhao Y."/>
            <person name="Hill C.A."/>
            <person name="Raikhel A.S."/>
            <person name="Soares M.B."/>
            <person name="Knudson D.L."/>
            <person name="Lee N.H."/>
            <person name="Galagan J."/>
            <person name="Salzberg S.L."/>
            <person name="Paulsen I.T."/>
            <person name="Dimopoulos G."/>
            <person name="Collins F.H."/>
            <person name="Birren B."/>
            <person name="Fraser-Liggett C.M."/>
            <person name="Severson D.W."/>
        </authorList>
    </citation>
    <scope>NUCLEOTIDE SEQUENCE [LARGE SCALE GENOMIC DNA]</scope>
    <source>
        <strain evidence="4">Liverpool</strain>
    </source>
</reference>
<dbReference type="PANTHER" id="PTHR15502:SF7">
    <property type="entry name" value="CALCINEURIN-BINDING PROTEIN CABIN-1"/>
    <property type="match status" value="1"/>
</dbReference>
<dbReference type="VEuPathDB" id="VectorBase:AAEL019880"/>
<dbReference type="OMA" id="KRNDDHE"/>
<organism evidence="4 5">
    <name type="scientific">Aedes aegypti</name>
    <name type="common">Yellowfever mosquito</name>
    <name type="synonym">Culex aegypti</name>
    <dbReference type="NCBI Taxonomy" id="7159"/>
    <lineage>
        <taxon>Eukaryota</taxon>
        <taxon>Metazoa</taxon>
        <taxon>Ecdysozoa</taxon>
        <taxon>Arthropoda</taxon>
        <taxon>Hexapoda</taxon>
        <taxon>Insecta</taxon>
        <taxon>Pterygota</taxon>
        <taxon>Neoptera</taxon>
        <taxon>Endopterygota</taxon>
        <taxon>Diptera</taxon>
        <taxon>Nematocera</taxon>
        <taxon>Culicoidea</taxon>
        <taxon>Culicidae</taxon>
        <taxon>Culicinae</taxon>
        <taxon>Aedini</taxon>
        <taxon>Aedes</taxon>
        <taxon>Stegomyia</taxon>
    </lineage>
</organism>
<reference evidence="4" key="1">
    <citation type="submission" date="2005-10" db="EMBL/GenBank/DDBJ databases">
        <authorList>
            <person name="Loftus B.J."/>
            <person name="Nene V.M."/>
            <person name="Hannick L.I."/>
            <person name="Bidwell S."/>
            <person name="Haas B."/>
            <person name="Amedeo P."/>
            <person name="Orvis J."/>
            <person name="Wortman J.R."/>
            <person name="White O.R."/>
            <person name="Salzberg S."/>
            <person name="Shumway M."/>
            <person name="Koo H."/>
            <person name="Zhao Y."/>
            <person name="Holmes M."/>
            <person name="Miller J."/>
            <person name="Schatz M."/>
            <person name="Pop M."/>
            <person name="Pai G."/>
            <person name="Utterback T."/>
            <person name="Rogers Y.-H."/>
            <person name="Kravitz S."/>
            <person name="Fraser C.M."/>
        </authorList>
    </citation>
    <scope>NUCLEOTIDE SEQUENCE</scope>
    <source>
        <strain evidence="4">Liverpool</strain>
    </source>
</reference>
<dbReference type="PaxDb" id="7159-AAEL011236-PA"/>
<dbReference type="GO" id="GO:0006325">
    <property type="term" value="P:chromatin organization"/>
    <property type="evidence" value="ECO:0007669"/>
    <property type="project" value="InterPro"/>
</dbReference>
<gene>
    <name evidence="4" type="ORF">AaeL_AAEL011236</name>
</gene>
<reference evidence="4" key="3">
    <citation type="submission" date="2012-09" db="EMBL/GenBank/DDBJ databases">
        <authorList>
            <consortium name="VectorBase"/>
        </authorList>
    </citation>
    <scope>NUCLEOTIDE SEQUENCE</scope>
    <source>
        <strain evidence="4">Liverpool</strain>
    </source>
</reference>
<dbReference type="GO" id="GO:0031491">
    <property type="term" value="F:nucleosome binding"/>
    <property type="evidence" value="ECO:0007669"/>
    <property type="project" value="TreeGrafter"/>
</dbReference>
<dbReference type="InterPro" id="IPR033053">
    <property type="entry name" value="Hir3/CABIN1"/>
</dbReference>
<dbReference type="Proteomes" id="UP000682892">
    <property type="component" value="Unassembled WGS sequence"/>
</dbReference>
<dbReference type="EMBL" id="CH477743">
    <property type="protein sequence ID" value="EAT36703.1"/>
    <property type="molecule type" value="Genomic_DNA"/>
</dbReference>
<dbReference type="STRING" id="7159.Q16QM9"/>
<evidence type="ECO:0000313" key="4">
    <source>
        <dbReference type="EMBL" id="EAT36703.1"/>
    </source>
</evidence>
<evidence type="ECO:0000313" key="5">
    <source>
        <dbReference type="Proteomes" id="UP000682892"/>
    </source>
</evidence>
<name>Q16QM9_AEDAE</name>
<dbReference type="PANTHER" id="PTHR15502">
    <property type="entry name" value="CALCINEURIN-BINDING PROTEIN CABIN 1-RELATED"/>
    <property type="match status" value="1"/>
</dbReference>
<feature type="region of interest" description="Disordered" evidence="3">
    <location>
        <begin position="1"/>
        <end position="23"/>
    </location>
</feature>
<sequence length="158" mass="17890">MSSVSDSQSSGSESDSTTDDELSITPADRDSIFKDCIRNLEECVIRFPEHYKSIYRLAYHYLNAPGETKSLERCNQLLLGSYKAALGNHVAGLFTERRSNNFFNGIWRIPSSDIDRPGSFSTHLAKCVAILIETLKRNDDHETLLELAIQLYRRPDSD</sequence>
<dbReference type="GO" id="GO:0005634">
    <property type="term" value="C:nucleus"/>
    <property type="evidence" value="ECO:0007669"/>
    <property type="project" value="UniProtKB-SubCell"/>
</dbReference>
<accession>Q16QM9</accession>
<keyword evidence="2" id="KW-0539">Nucleus</keyword>
<evidence type="ECO:0000256" key="2">
    <source>
        <dbReference type="ARBA" id="ARBA00023242"/>
    </source>
</evidence>
<evidence type="ECO:0000256" key="1">
    <source>
        <dbReference type="ARBA" id="ARBA00004123"/>
    </source>
</evidence>
<dbReference type="AlphaFoldDB" id="Q16QM9"/>